<dbReference type="SMART" id="SM00458">
    <property type="entry name" value="RICIN"/>
    <property type="match status" value="1"/>
</dbReference>
<keyword evidence="3" id="KW-1185">Reference proteome</keyword>
<protein>
    <submittedName>
        <fullName evidence="2">Carbohydrate-binding module family 13 protein</fullName>
    </submittedName>
</protein>
<dbReference type="OrthoDB" id="2499440at2759"/>
<dbReference type="Gene3D" id="2.80.10.50">
    <property type="match status" value="1"/>
</dbReference>
<dbReference type="SUPFAM" id="SSF50370">
    <property type="entry name" value="Ricin B-like lectins"/>
    <property type="match status" value="1"/>
</dbReference>
<evidence type="ECO:0000313" key="2">
    <source>
        <dbReference type="EMBL" id="KAF9444567.1"/>
    </source>
</evidence>
<dbReference type="InterPro" id="IPR000772">
    <property type="entry name" value="Ricin_B_lectin"/>
</dbReference>
<dbReference type="Proteomes" id="UP000807342">
    <property type="component" value="Unassembled WGS sequence"/>
</dbReference>
<dbReference type="AlphaFoldDB" id="A0A9P5X727"/>
<dbReference type="PROSITE" id="PS50231">
    <property type="entry name" value="RICIN_B_LECTIN"/>
    <property type="match status" value="1"/>
</dbReference>
<evidence type="ECO:0000313" key="3">
    <source>
        <dbReference type="Proteomes" id="UP000807342"/>
    </source>
</evidence>
<dbReference type="EMBL" id="MU151365">
    <property type="protein sequence ID" value="KAF9444567.1"/>
    <property type="molecule type" value="Genomic_DNA"/>
</dbReference>
<organism evidence="2 3">
    <name type="scientific">Macrolepiota fuliginosa MF-IS2</name>
    <dbReference type="NCBI Taxonomy" id="1400762"/>
    <lineage>
        <taxon>Eukaryota</taxon>
        <taxon>Fungi</taxon>
        <taxon>Dikarya</taxon>
        <taxon>Basidiomycota</taxon>
        <taxon>Agaricomycotina</taxon>
        <taxon>Agaricomycetes</taxon>
        <taxon>Agaricomycetidae</taxon>
        <taxon>Agaricales</taxon>
        <taxon>Agaricineae</taxon>
        <taxon>Agaricaceae</taxon>
        <taxon>Macrolepiota</taxon>
    </lineage>
</organism>
<comment type="caution">
    <text evidence="2">The sequence shown here is derived from an EMBL/GenBank/DDBJ whole genome shotgun (WGS) entry which is preliminary data.</text>
</comment>
<name>A0A9P5X727_9AGAR</name>
<reference evidence="2" key="1">
    <citation type="submission" date="2020-11" db="EMBL/GenBank/DDBJ databases">
        <authorList>
            <consortium name="DOE Joint Genome Institute"/>
            <person name="Ahrendt S."/>
            <person name="Riley R."/>
            <person name="Andreopoulos W."/>
            <person name="Labutti K."/>
            <person name="Pangilinan J."/>
            <person name="Ruiz-Duenas F.J."/>
            <person name="Barrasa J.M."/>
            <person name="Sanchez-Garcia M."/>
            <person name="Camarero S."/>
            <person name="Miyauchi S."/>
            <person name="Serrano A."/>
            <person name="Linde D."/>
            <person name="Babiker R."/>
            <person name="Drula E."/>
            <person name="Ayuso-Fernandez I."/>
            <person name="Pacheco R."/>
            <person name="Padilla G."/>
            <person name="Ferreira P."/>
            <person name="Barriuso J."/>
            <person name="Kellner H."/>
            <person name="Castanera R."/>
            <person name="Alfaro M."/>
            <person name="Ramirez L."/>
            <person name="Pisabarro A.G."/>
            <person name="Kuo A."/>
            <person name="Tritt A."/>
            <person name="Lipzen A."/>
            <person name="He G."/>
            <person name="Yan M."/>
            <person name="Ng V."/>
            <person name="Cullen D."/>
            <person name="Martin F."/>
            <person name="Rosso M.-N."/>
            <person name="Henrissat B."/>
            <person name="Hibbett D."/>
            <person name="Martinez A.T."/>
            <person name="Grigoriev I.V."/>
        </authorList>
    </citation>
    <scope>NUCLEOTIDE SEQUENCE</scope>
    <source>
        <strain evidence="2">MF-IS2</strain>
    </source>
</reference>
<dbReference type="InterPro" id="IPR035992">
    <property type="entry name" value="Ricin_B-like_lectins"/>
</dbReference>
<sequence length="139" mass="15353">MSDARFVRNVASAKVLDVYGNSTQPGANVIVWDRKSSGIDNQLWTYEGEYLINKNSGLVLEAPLVNGKIVPGTPLIQARQTRGANQLWVYDKQYRLVSVCDRNLCIWGQNGNVTDPGTKAVVDIAIDGEVSQEWMLDIA</sequence>
<dbReference type="Pfam" id="PF00652">
    <property type="entry name" value="Ricin_B_lectin"/>
    <property type="match status" value="1"/>
</dbReference>
<gene>
    <name evidence="2" type="ORF">P691DRAFT_763289</name>
</gene>
<feature type="domain" description="Ricin B lectin" evidence="1">
    <location>
        <begin position="2"/>
        <end position="137"/>
    </location>
</feature>
<accession>A0A9P5X727</accession>
<proteinExistence type="predicted"/>
<evidence type="ECO:0000259" key="1">
    <source>
        <dbReference type="SMART" id="SM00458"/>
    </source>
</evidence>